<dbReference type="EMBL" id="FODJ01000007">
    <property type="protein sequence ID" value="SEO44367.1"/>
    <property type="molecule type" value="Genomic_DNA"/>
</dbReference>
<gene>
    <name evidence="3" type="ORF">SAMN04488134_107156</name>
</gene>
<reference evidence="3 4" key="1">
    <citation type="submission" date="2016-10" db="EMBL/GenBank/DDBJ databases">
        <authorList>
            <person name="de Groot N.N."/>
        </authorList>
    </citation>
    <scope>NUCLEOTIDE SEQUENCE [LARGE SCALE GENOMIC DNA]</scope>
    <source>
        <strain evidence="3 4">CGMCC 1.10434</strain>
    </source>
</reference>
<dbReference type="PROSITE" id="PS50965">
    <property type="entry name" value="NERD"/>
    <property type="match status" value="1"/>
</dbReference>
<dbReference type="InterPro" id="IPR011528">
    <property type="entry name" value="NERD"/>
</dbReference>
<dbReference type="STRING" id="872970.SAMN04488134_107156"/>
<evidence type="ECO:0000313" key="3">
    <source>
        <dbReference type="EMBL" id="SEO44367.1"/>
    </source>
</evidence>
<keyword evidence="1" id="KW-1133">Transmembrane helix</keyword>
<dbReference type="Proteomes" id="UP000199300">
    <property type="component" value="Unassembled WGS sequence"/>
</dbReference>
<protein>
    <submittedName>
        <fullName evidence="3">Nuclease-related domain-containing protein</fullName>
    </submittedName>
</protein>
<proteinExistence type="predicted"/>
<keyword evidence="4" id="KW-1185">Reference proteome</keyword>
<name>A0A1H8PRM3_9BACI</name>
<sequence length="230" mass="27002">MGIILIFFMFGMGAFFLIKYFEFNSSNYRIASGNGFLRTVFDKGNYGEFLIFIKLESLKGHKYIMSNLYIPKADGTTTEVDLLMLSETGIYVFESKNYSGWIFGNERNRYWTQSLPNRQKNRFFNPVWQNKGHISALSNFVRINQEHFYKSYIIFSERCTLKKIKINSPKVKVIKRDSLLKQIKNDIATSPKLLNLQQIDAIYRKLKACSQADDTIKRTHVEQVRIKQNR</sequence>
<evidence type="ECO:0000259" key="2">
    <source>
        <dbReference type="PROSITE" id="PS50965"/>
    </source>
</evidence>
<dbReference type="Pfam" id="PF08378">
    <property type="entry name" value="NERD"/>
    <property type="match status" value="1"/>
</dbReference>
<evidence type="ECO:0000256" key="1">
    <source>
        <dbReference type="SAM" id="Phobius"/>
    </source>
</evidence>
<keyword evidence="1" id="KW-0812">Transmembrane</keyword>
<organism evidence="3 4">
    <name type="scientific">Amphibacillus marinus</name>
    <dbReference type="NCBI Taxonomy" id="872970"/>
    <lineage>
        <taxon>Bacteria</taxon>
        <taxon>Bacillati</taxon>
        <taxon>Bacillota</taxon>
        <taxon>Bacilli</taxon>
        <taxon>Bacillales</taxon>
        <taxon>Bacillaceae</taxon>
        <taxon>Amphibacillus</taxon>
    </lineage>
</organism>
<keyword evidence="1" id="KW-0472">Membrane</keyword>
<dbReference type="AlphaFoldDB" id="A0A1H8PRM3"/>
<feature type="domain" description="NERD" evidence="2">
    <location>
        <begin position="43"/>
        <end position="160"/>
    </location>
</feature>
<feature type="transmembrane region" description="Helical" evidence="1">
    <location>
        <begin position="6"/>
        <end position="23"/>
    </location>
</feature>
<evidence type="ECO:0000313" key="4">
    <source>
        <dbReference type="Proteomes" id="UP000199300"/>
    </source>
</evidence>
<accession>A0A1H8PRM3</accession>